<dbReference type="Gene3D" id="3.30.420.10">
    <property type="entry name" value="Ribonuclease H-like superfamily/Ribonuclease H"/>
    <property type="match status" value="1"/>
</dbReference>
<proteinExistence type="predicted"/>
<dbReference type="AlphaFoldDB" id="A0A2T4U7Y4"/>
<dbReference type="SUPFAM" id="SSF53098">
    <property type="entry name" value="Ribonuclease H-like"/>
    <property type="match status" value="1"/>
</dbReference>
<dbReference type="EMBL" id="PZJJ01000006">
    <property type="protein sequence ID" value="PTL39508.1"/>
    <property type="molecule type" value="Genomic_DNA"/>
</dbReference>
<dbReference type="OrthoDB" id="9790530at2"/>
<dbReference type="Pfam" id="PF13482">
    <property type="entry name" value="RNase_H_2"/>
    <property type="match status" value="1"/>
</dbReference>
<name>A0A2T4U7Y4_9BACI</name>
<dbReference type="InterPro" id="IPR012337">
    <property type="entry name" value="RNaseH-like_sf"/>
</dbReference>
<feature type="domain" description="YprB ribonuclease H-like" evidence="1">
    <location>
        <begin position="92"/>
        <end position="261"/>
    </location>
</feature>
<reference evidence="2 3" key="1">
    <citation type="submission" date="2018-03" db="EMBL/GenBank/DDBJ databases">
        <title>Alkalicoccus saliphilus sp. nov., isolated from a mineral pool.</title>
        <authorList>
            <person name="Zhao B."/>
        </authorList>
    </citation>
    <scope>NUCLEOTIDE SEQUENCE [LARGE SCALE GENOMIC DNA]</scope>
    <source>
        <strain evidence="2 3">6AG</strain>
    </source>
</reference>
<accession>A0A2T4U7Y4</accession>
<dbReference type="PANTHER" id="PTHR38462:SF1">
    <property type="entry name" value="YPRB RIBONUCLEASE H-LIKE DOMAIN-CONTAINING PROTEIN"/>
    <property type="match status" value="1"/>
</dbReference>
<sequence>MSLKKKLLRMKTHLPDEPVPEEKQSLSGEEKALKALGFTPFYLEQCRSYRRKVLYEWEDKEMYTRMERLRNFWEQNDSAHPLSFQYPVENLLFFDTETTGLSTGAGTMIFLIGYARVKKDGIEVTQHFLPGPEQEPAFLGGFLEDFGEEDIIVSYNGKSFDWPQVRSRHAFLRRELPNLPETGHIDLLHAARRFWKEELPSCRLAVVEDKKLGGGRTDDTPGSLAPLLYFEYMESNNPAPLKGIMDHHDQDVRTLVQLYALIAEKIIGSASHITAKEHEAAAHWWEGLKELEKAEHRWLAAEQSAAVSSPRRIYRLAVNKRKQKKLREAARLLEELRTSRFPLPEAMEELAKYYEHTEKNIDEAFAVTEEALRLPMPEKMKARLRKRQERLLRKGAVHEQ</sequence>
<dbReference type="RefSeq" id="WP_107584085.1">
    <property type="nucleotide sequence ID" value="NZ_PZJJ01000006.1"/>
</dbReference>
<keyword evidence="3" id="KW-1185">Reference proteome</keyword>
<comment type="caution">
    <text evidence="2">The sequence shown here is derived from an EMBL/GenBank/DDBJ whole genome shotgun (WGS) entry which is preliminary data.</text>
</comment>
<dbReference type="PANTHER" id="PTHR38462">
    <property type="entry name" value="EXONUCLEASE-LIKE PROTEIN"/>
    <property type="match status" value="1"/>
</dbReference>
<dbReference type="InterPro" id="IPR036397">
    <property type="entry name" value="RNaseH_sf"/>
</dbReference>
<evidence type="ECO:0000259" key="1">
    <source>
        <dbReference type="Pfam" id="PF13482"/>
    </source>
</evidence>
<dbReference type="GO" id="GO:0003676">
    <property type="term" value="F:nucleic acid binding"/>
    <property type="evidence" value="ECO:0007669"/>
    <property type="project" value="InterPro"/>
</dbReference>
<protein>
    <recommendedName>
        <fullName evidence="1">YprB ribonuclease H-like domain-containing protein</fullName>
    </recommendedName>
</protein>
<gene>
    <name evidence="2" type="ORF">C6Y45_05555</name>
</gene>
<dbReference type="Proteomes" id="UP000240509">
    <property type="component" value="Unassembled WGS sequence"/>
</dbReference>
<evidence type="ECO:0000313" key="3">
    <source>
        <dbReference type="Proteomes" id="UP000240509"/>
    </source>
</evidence>
<organism evidence="2 3">
    <name type="scientific">Alkalicoccus saliphilus</name>
    <dbReference type="NCBI Taxonomy" id="200989"/>
    <lineage>
        <taxon>Bacteria</taxon>
        <taxon>Bacillati</taxon>
        <taxon>Bacillota</taxon>
        <taxon>Bacilli</taxon>
        <taxon>Bacillales</taxon>
        <taxon>Bacillaceae</taxon>
        <taxon>Alkalicoccus</taxon>
    </lineage>
</organism>
<dbReference type="InterPro" id="IPR038720">
    <property type="entry name" value="YprB_RNase_H-like_dom"/>
</dbReference>
<evidence type="ECO:0000313" key="2">
    <source>
        <dbReference type="EMBL" id="PTL39508.1"/>
    </source>
</evidence>